<gene>
    <name evidence="3" type="ORF">ACFOZ7_21705</name>
</gene>
<dbReference type="GeneID" id="71853496"/>
<evidence type="ECO:0000313" key="4">
    <source>
        <dbReference type="Proteomes" id="UP001595821"/>
    </source>
</evidence>
<accession>A0ABD5P5A3</accession>
<dbReference type="CDD" id="cd00293">
    <property type="entry name" value="USP-like"/>
    <property type="match status" value="1"/>
</dbReference>
<dbReference type="PANTHER" id="PTHR46268">
    <property type="entry name" value="STRESS RESPONSE PROTEIN NHAX"/>
    <property type="match status" value="1"/>
</dbReference>
<dbReference type="InterPro" id="IPR006015">
    <property type="entry name" value="Universal_stress_UspA"/>
</dbReference>
<dbReference type="EMBL" id="JBHSDJ010000133">
    <property type="protein sequence ID" value="MFC4249514.1"/>
    <property type="molecule type" value="Genomic_DNA"/>
</dbReference>
<organism evidence="3 4">
    <name type="scientific">Natribaculum luteum</name>
    <dbReference type="NCBI Taxonomy" id="1586232"/>
    <lineage>
        <taxon>Archaea</taxon>
        <taxon>Methanobacteriati</taxon>
        <taxon>Methanobacteriota</taxon>
        <taxon>Stenosarchaea group</taxon>
        <taxon>Halobacteria</taxon>
        <taxon>Halobacteriales</taxon>
        <taxon>Natrialbaceae</taxon>
        <taxon>Natribaculum</taxon>
    </lineage>
</organism>
<proteinExistence type="inferred from homology"/>
<dbReference type="RefSeq" id="WP_246973520.1">
    <property type="nucleotide sequence ID" value="NZ_CP095397.1"/>
</dbReference>
<dbReference type="Pfam" id="PF00582">
    <property type="entry name" value="Usp"/>
    <property type="match status" value="1"/>
</dbReference>
<name>A0ABD5P5A3_9EURY</name>
<evidence type="ECO:0000313" key="3">
    <source>
        <dbReference type="EMBL" id="MFC4249514.1"/>
    </source>
</evidence>
<dbReference type="PANTHER" id="PTHR46268:SF6">
    <property type="entry name" value="UNIVERSAL STRESS PROTEIN UP12"/>
    <property type="match status" value="1"/>
</dbReference>
<dbReference type="Proteomes" id="UP001595821">
    <property type="component" value="Unassembled WGS sequence"/>
</dbReference>
<dbReference type="AlphaFoldDB" id="A0ABD5P5A3"/>
<evidence type="ECO:0000256" key="1">
    <source>
        <dbReference type="ARBA" id="ARBA00008791"/>
    </source>
</evidence>
<evidence type="ECO:0000259" key="2">
    <source>
        <dbReference type="Pfam" id="PF00582"/>
    </source>
</evidence>
<dbReference type="Gene3D" id="3.40.50.620">
    <property type="entry name" value="HUPs"/>
    <property type="match status" value="1"/>
</dbReference>
<protein>
    <submittedName>
        <fullName evidence="3">Universal stress protein</fullName>
    </submittedName>
</protein>
<dbReference type="InterPro" id="IPR006016">
    <property type="entry name" value="UspA"/>
</dbReference>
<dbReference type="InterPro" id="IPR014729">
    <property type="entry name" value="Rossmann-like_a/b/a_fold"/>
</dbReference>
<reference evidence="3 4" key="1">
    <citation type="journal article" date="2014" name="Int. J. Syst. Evol. Microbiol.">
        <title>Complete genome sequence of Corynebacterium casei LMG S-19264T (=DSM 44701T), isolated from a smear-ripened cheese.</title>
        <authorList>
            <consortium name="US DOE Joint Genome Institute (JGI-PGF)"/>
            <person name="Walter F."/>
            <person name="Albersmeier A."/>
            <person name="Kalinowski J."/>
            <person name="Ruckert C."/>
        </authorList>
    </citation>
    <scope>NUCLEOTIDE SEQUENCE [LARGE SCALE GENOMIC DNA]</scope>
    <source>
        <strain evidence="3 4">IBRC-M 10912</strain>
    </source>
</reference>
<dbReference type="PRINTS" id="PR01438">
    <property type="entry name" value="UNVRSLSTRESS"/>
</dbReference>
<dbReference type="SUPFAM" id="SSF52402">
    <property type="entry name" value="Adenine nucleotide alpha hydrolases-like"/>
    <property type="match status" value="1"/>
</dbReference>
<feature type="domain" description="UspA" evidence="2">
    <location>
        <begin position="1"/>
        <end position="141"/>
    </location>
</feature>
<comment type="similarity">
    <text evidence="1">Belongs to the universal stress protein A family.</text>
</comment>
<sequence length="146" mass="15505">MYDSILVPTDGSTEAQNAAEHGVDLAAELGATVHALYVVESRVTALPSDSMAQAAEHDEWKRYGEDVTDEVVAMADERRLEGVGAVRSGKAHEEIVDYAEEADVDAIVMGTQGRDGVGDVILGSVAERVVRTAGVPVLSIRQAKLE</sequence>
<comment type="caution">
    <text evidence="3">The sequence shown here is derived from an EMBL/GenBank/DDBJ whole genome shotgun (WGS) entry which is preliminary data.</text>
</comment>